<dbReference type="KEGG" id="rru:Rru_A2310"/>
<dbReference type="AlphaFoldDB" id="Q2RRY5"/>
<evidence type="ECO:0000313" key="4">
    <source>
        <dbReference type="Proteomes" id="UP000001929"/>
    </source>
</evidence>
<keyword evidence="1" id="KW-0732">Signal</keyword>
<feature type="chain" id="PRO_5004214633" evidence="1">
    <location>
        <begin position="24"/>
        <end position="192"/>
    </location>
</feature>
<evidence type="ECO:0000259" key="2">
    <source>
        <dbReference type="Pfam" id="PF11845"/>
    </source>
</evidence>
<feature type="signal peptide" evidence="1">
    <location>
        <begin position="1"/>
        <end position="23"/>
    </location>
</feature>
<dbReference type="PATRIC" id="fig|269796.9.peg.2408"/>
<dbReference type="Pfam" id="PF11845">
    <property type="entry name" value="Tll0287-like"/>
    <property type="match status" value="1"/>
</dbReference>
<protein>
    <submittedName>
        <fullName evidence="3">Cytochrome c family protein</fullName>
    </submittedName>
</protein>
<reference evidence="3 4" key="1">
    <citation type="journal article" date="2011" name="Stand. Genomic Sci.">
        <title>Complete genome sequence of Rhodospirillum rubrum type strain (S1).</title>
        <authorList>
            <person name="Munk A.C."/>
            <person name="Copeland A."/>
            <person name="Lucas S."/>
            <person name="Lapidus A."/>
            <person name="Del Rio T.G."/>
            <person name="Barry K."/>
            <person name="Detter J.C."/>
            <person name="Hammon N."/>
            <person name="Israni S."/>
            <person name="Pitluck S."/>
            <person name="Brettin T."/>
            <person name="Bruce D."/>
            <person name="Han C."/>
            <person name="Tapia R."/>
            <person name="Gilna P."/>
            <person name="Schmutz J."/>
            <person name="Larimer F."/>
            <person name="Land M."/>
            <person name="Kyrpides N.C."/>
            <person name="Mavromatis K."/>
            <person name="Richardson P."/>
            <person name="Rohde M."/>
            <person name="Goker M."/>
            <person name="Klenk H.P."/>
            <person name="Zhang Y."/>
            <person name="Roberts G.P."/>
            <person name="Reslewic S."/>
            <person name="Schwartz D.C."/>
        </authorList>
    </citation>
    <scope>NUCLEOTIDE SEQUENCE [LARGE SCALE GENOMIC DNA]</scope>
    <source>
        <strain evidence="4">ATCC 11170 / ATH 1.1.1 / DSM 467 / LMG 4362 / NCIMB 8255 / S1</strain>
    </source>
</reference>
<organism evidence="3 4">
    <name type="scientific">Rhodospirillum rubrum (strain ATCC 11170 / ATH 1.1.1 / DSM 467 / LMG 4362 / NCIMB 8255 / S1)</name>
    <dbReference type="NCBI Taxonomy" id="269796"/>
    <lineage>
        <taxon>Bacteria</taxon>
        <taxon>Pseudomonadati</taxon>
        <taxon>Pseudomonadota</taxon>
        <taxon>Alphaproteobacteria</taxon>
        <taxon>Rhodospirillales</taxon>
        <taxon>Rhodospirillaceae</taxon>
        <taxon>Rhodospirillum</taxon>
    </lineage>
</organism>
<dbReference type="InterPro" id="IPR021796">
    <property type="entry name" value="Tll0287-like_dom"/>
</dbReference>
<dbReference type="RefSeq" id="WP_011390063.1">
    <property type="nucleotide sequence ID" value="NC_007643.1"/>
</dbReference>
<evidence type="ECO:0000313" key="3">
    <source>
        <dbReference type="EMBL" id="ABC23110.1"/>
    </source>
</evidence>
<keyword evidence="4" id="KW-1185">Reference proteome</keyword>
<sequence>MARFALPCLALMGVALVHPPARAEDPAASLKTEAAGLVKTYSTTLLTALQDALDSGGPVLAIEACHTQAGPIAADLAAHSGWSIKRTSLKLRNPASAPDAFERETLAAFEDRLGKGEAIADLTRTAIVKGPDGRETFRFAKAIPLGQACTTCHGVALTPEVTAKLHDLYPEDQAVGFKPGDLRGIFSLSRPM</sequence>
<gene>
    <name evidence="3" type="ordered locus">Rru_A2310</name>
</gene>
<dbReference type="Proteomes" id="UP000001929">
    <property type="component" value="Chromosome"/>
</dbReference>
<dbReference type="HOGENOM" id="CLU_109783_1_0_5"/>
<name>Q2RRY5_RHORT</name>
<dbReference type="EMBL" id="CP000230">
    <property type="protein sequence ID" value="ABC23110.1"/>
    <property type="molecule type" value="Genomic_DNA"/>
</dbReference>
<evidence type="ECO:0000256" key="1">
    <source>
        <dbReference type="SAM" id="SignalP"/>
    </source>
</evidence>
<proteinExistence type="predicted"/>
<accession>Q2RRY5</accession>
<dbReference type="eggNOG" id="COG3258">
    <property type="taxonomic scope" value="Bacteria"/>
</dbReference>
<feature type="domain" description="Tll0287-like" evidence="2">
    <location>
        <begin position="64"/>
        <end position="191"/>
    </location>
</feature>
<dbReference type="STRING" id="269796.Rru_A2310"/>
<dbReference type="EnsemblBacteria" id="ABC23110">
    <property type="protein sequence ID" value="ABC23110"/>
    <property type="gene ID" value="Rru_A2310"/>
</dbReference>